<organism evidence="2">
    <name type="scientific">gut metagenome</name>
    <dbReference type="NCBI Taxonomy" id="749906"/>
    <lineage>
        <taxon>unclassified sequences</taxon>
        <taxon>metagenomes</taxon>
        <taxon>organismal metagenomes</taxon>
    </lineage>
</organism>
<evidence type="ECO:0000313" key="2">
    <source>
        <dbReference type="EMBL" id="EJX03797.1"/>
    </source>
</evidence>
<dbReference type="Gene3D" id="3.60.10.10">
    <property type="entry name" value="Endonuclease/exonuclease/phosphatase"/>
    <property type="match status" value="1"/>
</dbReference>
<name>J9G963_9ZZZZ</name>
<evidence type="ECO:0000259" key="1">
    <source>
        <dbReference type="Pfam" id="PF03372"/>
    </source>
</evidence>
<feature type="domain" description="Endonuclease/exonuclease/phosphatase" evidence="1">
    <location>
        <begin position="44"/>
        <end position="82"/>
    </location>
</feature>
<dbReference type="EMBL" id="AMCI01002031">
    <property type="protein sequence ID" value="EJX03797.1"/>
    <property type="molecule type" value="Genomic_DNA"/>
</dbReference>
<accession>J9G963</accession>
<protein>
    <submittedName>
        <fullName evidence="2">Metallophosphoesterase</fullName>
    </submittedName>
</protein>
<gene>
    <name evidence="2" type="ORF">EVA_08097</name>
</gene>
<dbReference type="InterPro" id="IPR005135">
    <property type="entry name" value="Endo/exonuclease/phosphatase"/>
</dbReference>
<proteinExistence type="predicted"/>
<dbReference type="Pfam" id="PF03372">
    <property type="entry name" value="Exo_endo_phos"/>
    <property type="match status" value="1"/>
</dbReference>
<reference evidence="2" key="1">
    <citation type="journal article" date="2012" name="PLoS ONE">
        <title>Gene sets for utilization of primary and secondary nutrition supplies in the distal gut of endangered iberian lynx.</title>
        <authorList>
            <person name="Alcaide M."/>
            <person name="Messina E."/>
            <person name="Richter M."/>
            <person name="Bargiela R."/>
            <person name="Peplies J."/>
            <person name="Huws S.A."/>
            <person name="Newbold C.J."/>
            <person name="Golyshin P.N."/>
            <person name="Simon M.A."/>
            <person name="Lopez G."/>
            <person name="Yakimov M.M."/>
            <person name="Ferrer M."/>
        </authorList>
    </citation>
    <scope>NUCLEOTIDE SEQUENCE</scope>
</reference>
<dbReference type="AlphaFoldDB" id="J9G963"/>
<dbReference type="InterPro" id="IPR036691">
    <property type="entry name" value="Endo/exonu/phosph_ase_sf"/>
</dbReference>
<dbReference type="SUPFAM" id="SSF56219">
    <property type="entry name" value="DNase I-like"/>
    <property type="match status" value="1"/>
</dbReference>
<comment type="caution">
    <text evidence="2">The sequence shown here is derived from an EMBL/GenBank/DDBJ whole genome shotgun (WGS) entry which is preliminary data.</text>
</comment>
<dbReference type="GO" id="GO:0003824">
    <property type="term" value="F:catalytic activity"/>
    <property type="evidence" value="ECO:0007669"/>
    <property type="project" value="InterPro"/>
</dbReference>
<sequence length="101" mass="11004">MKNDLRGLKLIAVVLLALVVTTLNVDDVVADVFSDAGRNSLRLMSYNIRNGKGMDNETNLDRIVDAINRCLPDVVALQEVDSVTGRSGGVDVARANRGRRH</sequence>